<dbReference type="PROSITE" id="PS50016">
    <property type="entry name" value="ZF_PHD_2"/>
    <property type="match status" value="1"/>
</dbReference>
<feature type="compositionally biased region" description="Polar residues" evidence="7">
    <location>
        <begin position="942"/>
        <end position="955"/>
    </location>
</feature>
<feature type="region of interest" description="Disordered" evidence="7">
    <location>
        <begin position="173"/>
        <end position="204"/>
    </location>
</feature>
<evidence type="ECO:0000313" key="10">
    <source>
        <dbReference type="Proteomes" id="UP000654370"/>
    </source>
</evidence>
<feature type="compositionally biased region" description="Acidic residues" evidence="7">
    <location>
        <begin position="386"/>
        <end position="396"/>
    </location>
</feature>
<dbReference type="SMART" id="SM00249">
    <property type="entry name" value="PHD"/>
    <property type="match status" value="1"/>
</dbReference>
<comment type="caution">
    <text evidence="9">The sequence shown here is derived from an EMBL/GenBank/DDBJ whole genome shotgun (WGS) entry which is preliminary data.</text>
</comment>
<keyword evidence="3 6" id="KW-0863">Zinc-finger</keyword>
<organism evidence="9 10">
    <name type="scientific">Mortierella isabellina</name>
    <name type="common">Filamentous fungus</name>
    <name type="synonym">Umbelopsis isabellina</name>
    <dbReference type="NCBI Taxonomy" id="91625"/>
    <lineage>
        <taxon>Eukaryota</taxon>
        <taxon>Fungi</taxon>
        <taxon>Fungi incertae sedis</taxon>
        <taxon>Mucoromycota</taxon>
        <taxon>Mucoromycotina</taxon>
        <taxon>Umbelopsidomycetes</taxon>
        <taxon>Umbelopsidales</taxon>
        <taxon>Umbelopsidaceae</taxon>
        <taxon>Umbelopsis</taxon>
    </lineage>
</organism>
<evidence type="ECO:0000256" key="3">
    <source>
        <dbReference type="ARBA" id="ARBA00022771"/>
    </source>
</evidence>
<dbReference type="InterPro" id="IPR037869">
    <property type="entry name" value="Spp1/CFP1"/>
</dbReference>
<evidence type="ECO:0000256" key="6">
    <source>
        <dbReference type="PROSITE-ProRule" id="PRU00146"/>
    </source>
</evidence>
<dbReference type="InterPro" id="IPR019787">
    <property type="entry name" value="Znf_PHD-finger"/>
</dbReference>
<feature type="compositionally biased region" description="Basic residues" evidence="7">
    <location>
        <begin position="847"/>
        <end position="858"/>
    </location>
</feature>
<evidence type="ECO:0000256" key="7">
    <source>
        <dbReference type="SAM" id="MobiDB-lite"/>
    </source>
</evidence>
<comment type="subcellular location">
    <subcellularLocation>
        <location evidence="1">Nucleus</location>
    </subcellularLocation>
</comment>
<dbReference type="InterPro" id="IPR019786">
    <property type="entry name" value="Zinc_finger_PHD-type_CS"/>
</dbReference>
<dbReference type="PROSITE" id="PS01359">
    <property type="entry name" value="ZF_PHD_1"/>
    <property type="match status" value="1"/>
</dbReference>
<evidence type="ECO:0000256" key="5">
    <source>
        <dbReference type="ARBA" id="ARBA00023242"/>
    </source>
</evidence>
<keyword evidence="2" id="KW-0479">Metal-binding</keyword>
<protein>
    <recommendedName>
        <fullName evidence="8">PHD-type domain-containing protein</fullName>
    </recommendedName>
</protein>
<feature type="compositionally biased region" description="Low complexity" evidence="7">
    <location>
        <begin position="16"/>
        <end position="29"/>
    </location>
</feature>
<feature type="compositionally biased region" description="Basic residues" evidence="7">
    <location>
        <begin position="176"/>
        <end position="198"/>
    </location>
</feature>
<dbReference type="InterPro" id="IPR011011">
    <property type="entry name" value="Znf_FYVE_PHD"/>
</dbReference>
<reference evidence="9" key="1">
    <citation type="submission" date="2020-12" db="EMBL/GenBank/DDBJ databases">
        <title>Metabolic potential, ecology and presence of endohyphal bacteria is reflected in genomic diversity of Mucoromycotina.</title>
        <authorList>
            <person name="Muszewska A."/>
            <person name="Okrasinska A."/>
            <person name="Steczkiewicz K."/>
            <person name="Drgas O."/>
            <person name="Orlowska M."/>
            <person name="Perlinska-Lenart U."/>
            <person name="Aleksandrzak-Piekarczyk T."/>
            <person name="Szatraj K."/>
            <person name="Zielenkiewicz U."/>
            <person name="Pilsyk S."/>
            <person name="Malc E."/>
            <person name="Mieczkowski P."/>
            <person name="Kruszewska J.S."/>
            <person name="Biernat P."/>
            <person name="Pawlowska J."/>
        </authorList>
    </citation>
    <scope>NUCLEOTIDE SEQUENCE</scope>
    <source>
        <strain evidence="9">WA0000067209</strain>
    </source>
</reference>
<dbReference type="InterPro" id="IPR013083">
    <property type="entry name" value="Znf_RING/FYVE/PHD"/>
</dbReference>
<feature type="region of interest" description="Disordered" evidence="7">
    <location>
        <begin position="983"/>
        <end position="1008"/>
    </location>
</feature>
<evidence type="ECO:0000256" key="1">
    <source>
        <dbReference type="ARBA" id="ARBA00004123"/>
    </source>
</evidence>
<feature type="domain" description="PHD-type" evidence="8">
    <location>
        <begin position="114"/>
        <end position="163"/>
    </location>
</feature>
<dbReference type="AlphaFoldDB" id="A0A8H7Q2S9"/>
<keyword evidence="10" id="KW-1185">Reference proteome</keyword>
<feature type="compositionally biased region" description="Basic and acidic residues" evidence="7">
    <location>
        <begin position="300"/>
        <end position="325"/>
    </location>
</feature>
<dbReference type="GO" id="GO:0045893">
    <property type="term" value="P:positive regulation of DNA-templated transcription"/>
    <property type="evidence" value="ECO:0007669"/>
    <property type="project" value="TreeGrafter"/>
</dbReference>
<accession>A0A8H7Q2S9</accession>
<dbReference type="PANTHER" id="PTHR46174:SF1">
    <property type="entry name" value="CXXC-TYPE ZINC FINGER PROTEIN 1"/>
    <property type="match status" value="1"/>
</dbReference>
<evidence type="ECO:0000259" key="8">
    <source>
        <dbReference type="PROSITE" id="PS50016"/>
    </source>
</evidence>
<dbReference type="PANTHER" id="PTHR46174">
    <property type="entry name" value="CXXC-TYPE ZINC FINGER PROTEIN 1"/>
    <property type="match status" value="1"/>
</dbReference>
<dbReference type="Proteomes" id="UP000654370">
    <property type="component" value="Unassembled WGS sequence"/>
</dbReference>
<dbReference type="InterPro" id="IPR001965">
    <property type="entry name" value="Znf_PHD"/>
</dbReference>
<feature type="region of interest" description="Disordered" evidence="7">
    <location>
        <begin position="1"/>
        <end position="109"/>
    </location>
</feature>
<dbReference type="OrthoDB" id="436852at2759"/>
<proteinExistence type="predicted"/>
<feature type="compositionally biased region" description="Polar residues" evidence="7">
    <location>
        <begin position="688"/>
        <end position="709"/>
    </location>
</feature>
<feature type="region of interest" description="Disordered" evidence="7">
    <location>
        <begin position="920"/>
        <end position="955"/>
    </location>
</feature>
<feature type="compositionally biased region" description="Basic and acidic residues" evidence="7">
    <location>
        <begin position="93"/>
        <end position="104"/>
    </location>
</feature>
<dbReference type="EMBL" id="JAEPQZ010000002">
    <property type="protein sequence ID" value="KAG2184781.1"/>
    <property type="molecule type" value="Genomic_DNA"/>
</dbReference>
<evidence type="ECO:0000313" key="9">
    <source>
        <dbReference type="EMBL" id="KAG2184781.1"/>
    </source>
</evidence>
<feature type="compositionally biased region" description="Polar residues" evidence="7">
    <location>
        <begin position="878"/>
        <end position="896"/>
    </location>
</feature>
<keyword evidence="5" id="KW-0539">Nucleus</keyword>
<feature type="region of interest" description="Disordered" evidence="7">
    <location>
        <begin position="572"/>
        <end position="618"/>
    </location>
</feature>
<feature type="compositionally biased region" description="Polar residues" evidence="7">
    <location>
        <begin position="572"/>
        <end position="587"/>
    </location>
</feature>
<dbReference type="Pfam" id="PF00628">
    <property type="entry name" value="PHD"/>
    <property type="match status" value="1"/>
</dbReference>
<evidence type="ECO:0000256" key="4">
    <source>
        <dbReference type="ARBA" id="ARBA00022833"/>
    </source>
</evidence>
<dbReference type="GO" id="GO:0048188">
    <property type="term" value="C:Set1C/COMPASS complex"/>
    <property type="evidence" value="ECO:0007669"/>
    <property type="project" value="InterPro"/>
</dbReference>
<sequence length="1008" mass="108933">MVRRTKQTAADTTAVSSQLSDTSSLSSDPPGGGNSDNGSDDEDDDDRQRGVRPKPKTPAKASKQATGIKSKTTSKSKQPAAAVSKAKGNRTKNIPEKKAKDSRSNLKKSTGTDQQYCICRGGYNGKEFMVACDSCQEWFHGRCIGIAEKDVPDHYFCTNCKTTSVAAENDLEHSQAKKGKNANKSKAKNAKVKPSKKKPIPEPEQPAVILEVTSPKAEVTAVDIDDSDEDLDDICPVCDSVCTCGTKAKEDESNPTITISASFEDFGKAEPELVHDGGVIEIIGEDPSTPKRSKAKAKSKVSERKNKANKVGMDKNQDKNKDAKSKKASKKSLLDPQYITDDDDEGSIVENIHYQSDNSEEAFSHSSQLEGPVYSLSEGSVHIDSGDDEDIEEEEERALIEQWELIQDQDELSSASSEEDYDLDDEEAMALMLEDQYETDEEMYTSDLVRHTNGWSSDEDDEDDFDEEQYNLDIADDNEEEAESIKDDEDDYYSDDDSDGGNMQFSPFFDESTDVSELLDNIAAALALSISLPGGPGEEAAADLTQQLQKALVEAGIDLSALDENRSVSSLLDQADSGSKIDSNAANDSDVDITGTPEDVSATSPTSSHVEESKISTNDASAALSQSLVNDLLLATGNSGSSDMKIEPDLMAAAVQDLVNAVTLTAKQEIEPGGNESHRLLELMVNSSQPSISPGDTSNIDPMESTSTTLKREAEEDIVNDRQQRARLSISKEDNVQDGDKITDDQAVLIDDLVDTSRLYTRSTSRSPSPDPAETNRFSQDLSRWQRVPIGTFRRSRRISAPMIHASSALRSGNDEFASTLLSDLHAGPSANPVSGNSISTDSDVAKKRRRSKQRGRSAAKSMSDLASIIQRSKDLLPSNTDSGSQNTGNLSLPGLPSTNALAPSLSMAIASAVAAIRQSGTGQGGLRSNRRQRRLSSFSSALDTDQPPSSACSSPLYSPLFSGIRHNDISVPDLHLDEVVAELQKQEDREKSAAQKKGRRPSKLSSS</sequence>
<feature type="region of interest" description="Disordered" evidence="7">
    <location>
        <begin position="761"/>
        <end position="782"/>
    </location>
</feature>
<keyword evidence="4" id="KW-0862">Zinc</keyword>
<feature type="region of interest" description="Disordered" evidence="7">
    <location>
        <begin position="828"/>
        <end position="896"/>
    </location>
</feature>
<name>A0A8H7Q2S9_MORIS</name>
<feature type="compositionally biased region" description="Basic and acidic residues" evidence="7">
    <location>
        <begin position="983"/>
        <end position="994"/>
    </location>
</feature>
<dbReference type="GO" id="GO:0008270">
    <property type="term" value="F:zinc ion binding"/>
    <property type="evidence" value="ECO:0007669"/>
    <property type="project" value="UniProtKB-KW"/>
</dbReference>
<feature type="region of interest" description="Disordered" evidence="7">
    <location>
        <begin position="281"/>
        <end position="396"/>
    </location>
</feature>
<feature type="compositionally biased region" description="Acidic residues" evidence="7">
    <location>
        <begin position="457"/>
        <end position="499"/>
    </location>
</feature>
<evidence type="ECO:0000256" key="2">
    <source>
        <dbReference type="ARBA" id="ARBA00022723"/>
    </source>
</evidence>
<dbReference type="SUPFAM" id="SSF57903">
    <property type="entry name" value="FYVE/PHD zinc finger"/>
    <property type="match status" value="1"/>
</dbReference>
<gene>
    <name evidence="9" type="ORF">INT43_000694</name>
</gene>
<feature type="region of interest" description="Disordered" evidence="7">
    <location>
        <begin position="688"/>
        <end position="710"/>
    </location>
</feature>
<feature type="region of interest" description="Disordered" evidence="7">
    <location>
        <begin position="440"/>
        <end position="508"/>
    </location>
</feature>
<feature type="compositionally biased region" description="Polar residues" evidence="7">
    <location>
        <begin position="832"/>
        <end position="843"/>
    </location>
</feature>
<feature type="compositionally biased region" description="Basic residues" evidence="7">
    <location>
        <begin position="995"/>
        <end position="1008"/>
    </location>
</feature>
<dbReference type="Gene3D" id="3.30.40.10">
    <property type="entry name" value="Zinc/RING finger domain, C3HC4 (zinc finger)"/>
    <property type="match status" value="1"/>
</dbReference>